<evidence type="ECO:0000256" key="1">
    <source>
        <dbReference type="ARBA" id="ARBA00022679"/>
    </source>
</evidence>
<dbReference type="Pfam" id="PF00583">
    <property type="entry name" value="Acetyltransf_1"/>
    <property type="match status" value="1"/>
</dbReference>
<sequence length="153" mass="17197">MPNIELRTAGSRDIVRCAELLGELFSQEHEFIPDPQAQKRGLELVVDHPETGRVFVCVIDGKVEGMVMLLFTVSTFLGRKVALLEDMIVDPSWRARGIGTLLLRHAVSFAESEGFGRITLLTDRDNSAAQEFYQRAGFLFSSMRVMRKPVEVL</sequence>
<dbReference type="Proteomes" id="UP000053937">
    <property type="component" value="Unassembled WGS sequence"/>
</dbReference>
<dbReference type="OrthoDB" id="9805924at2"/>
<dbReference type="RefSeq" id="WP_059139625.1">
    <property type="nucleotide sequence ID" value="NZ_LMBR01000238.1"/>
</dbReference>
<protein>
    <submittedName>
        <fullName evidence="4">GCN5 family acetyltransferase</fullName>
    </submittedName>
</protein>
<name>A0A117MJ44_CHLLI</name>
<reference evidence="4 5" key="1">
    <citation type="submission" date="2015-10" db="EMBL/GenBank/DDBJ databases">
        <title>Draft Genome Sequence of Chlorobium limicola strain Frasassi Growing under Artificial Lighting in the Frasassi Cave System.</title>
        <authorList>
            <person name="Mansor M."/>
            <person name="Macalady J."/>
        </authorList>
    </citation>
    <scope>NUCLEOTIDE SEQUENCE [LARGE SCALE GENOMIC DNA]</scope>
    <source>
        <strain evidence="4 5">Frasassi</strain>
    </source>
</reference>
<dbReference type="AlphaFoldDB" id="A0A117MJ44"/>
<dbReference type="PANTHER" id="PTHR43877:SF2">
    <property type="entry name" value="AMINOALKYLPHOSPHONATE N-ACETYLTRANSFERASE-RELATED"/>
    <property type="match status" value="1"/>
</dbReference>
<dbReference type="SUPFAM" id="SSF55729">
    <property type="entry name" value="Acyl-CoA N-acyltransferases (Nat)"/>
    <property type="match status" value="1"/>
</dbReference>
<dbReference type="EMBL" id="LMBR01000238">
    <property type="protein sequence ID" value="KUL20352.1"/>
    <property type="molecule type" value="Genomic_DNA"/>
</dbReference>
<dbReference type="Gene3D" id="3.40.630.30">
    <property type="match status" value="1"/>
</dbReference>
<evidence type="ECO:0000256" key="2">
    <source>
        <dbReference type="ARBA" id="ARBA00023315"/>
    </source>
</evidence>
<proteinExistence type="predicted"/>
<comment type="caution">
    <text evidence="4">The sequence shown here is derived from an EMBL/GenBank/DDBJ whole genome shotgun (WGS) entry which is preliminary data.</text>
</comment>
<dbReference type="InterPro" id="IPR050832">
    <property type="entry name" value="Bact_Acetyltransf"/>
</dbReference>
<feature type="domain" description="N-acetyltransferase" evidence="3">
    <location>
        <begin position="4"/>
        <end position="151"/>
    </location>
</feature>
<dbReference type="CDD" id="cd04301">
    <property type="entry name" value="NAT_SF"/>
    <property type="match status" value="1"/>
</dbReference>
<dbReference type="InterPro" id="IPR000182">
    <property type="entry name" value="GNAT_dom"/>
</dbReference>
<dbReference type="PROSITE" id="PS51186">
    <property type="entry name" value="GNAT"/>
    <property type="match status" value="1"/>
</dbReference>
<evidence type="ECO:0000313" key="5">
    <source>
        <dbReference type="Proteomes" id="UP000053937"/>
    </source>
</evidence>
<dbReference type="InterPro" id="IPR016181">
    <property type="entry name" value="Acyl_CoA_acyltransferase"/>
</dbReference>
<keyword evidence="5" id="KW-1185">Reference proteome</keyword>
<keyword evidence="2" id="KW-0012">Acyltransferase</keyword>
<dbReference type="GO" id="GO:0016747">
    <property type="term" value="F:acyltransferase activity, transferring groups other than amino-acyl groups"/>
    <property type="evidence" value="ECO:0007669"/>
    <property type="project" value="InterPro"/>
</dbReference>
<gene>
    <name evidence="4" type="ORF">ASB62_09385</name>
</gene>
<organism evidence="4 5">
    <name type="scientific">Chlorobium limicola</name>
    <dbReference type="NCBI Taxonomy" id="1092"/>
    <lineage>
        <taxon>Bacteria</taxon>
        <taxon>Pseudomonadati</taxon>
        <taxon>Chlorobiota</taxon>
        <taxon>Chlorobiia</taxon>
        <taxon>Chlorobiales</taxon>
        <taxon>Chlorobiaceae</taxon>
        <taxon>Chlorobium/Pelodictyon group</taxon>
        <taxon>Chlorobium</taxon>
    </lineage>
</organism>
<dbReference type="PANTHER" id="PTHR43877">
    <property type="entry name" value="AMINOALKYLPHOSPHONATE N-ACETYLTRANSFERASE-RELATED-RELATED"/>
    <property type="match status" value="1"/>
</dbReference>
<accession>A0A117MJ44</accession>
<evidence type="ECO:0000313" key="4">
    <source>
        <dbReference type="EMBL" id="KUL20352.1"/>
    </source>
</evidence>
<evidence type="ECO:0000259" key="3">
    <source>
        <dbReference type="PROSITE" id="PS51186"/>
    </source>
</evidence>
<keyword evidence="1 4" id="KW-0808">Transferase</keyword>